<name>A0ACB7T2R5_HYAAI</name>
<organism evidence="1 2">
    <name type="scientific">Hyalomma asiaticum</name>
    <name type="common">Tick</name>
    <dbReference type="NCBI Taxonomy" id="266040"/>
    <lineage>
        <taxon>Eukaryota</taxon>
        <taxon>Metazoa</taxon>
        <taxon>Ecdysozoa</taxon>
        <taxon>Arthropoda</taxon>
        <taxon>Chelicerata</taxon>
        <taxon>Arachnida</taxon>
        <taxon>Acari</taxon>
        <taxon>Parasitiformes</taxon>
        <taxon>Ixodida</taxon>
        <taxon>Ixodoidea</taxon>
        <taxon>Ixodidae</taxon>
        <taxon>Hyalomminae</taxon>
        <taxon>Hyalomma</taxon>
    </lineage>
</organism>
<sequence>MRMINREMPLAVASAYARASDTAANTSTSAAADGVIHEVASKMAELLDASGRFQMAESVRTIQTVFLLPIEDELVDALYESVPVADARRTLFGSFAQTTSTMAERRLATLDSTLDHLSLPLFARPLEARLRYVESLHALLVPMAMLEPPVFRQTLTHSVNYGSFGRLVAELLIETFVRNPYMTKPCSESASNFTPAMLRYSAVERPVGRAFQTQASNHSNQNEARLLGLQDFSDEQTYFIAGCYVRCGTEASCTTPFRHNRWFSAAFGCPQNAPMNPEERCAFW</sequence>
<protein>
    <submittedName>
        <fullName evidence="1">Uncharacterized protein</fullName>
    </submittedName>
</protein>
<dbReference type="EMBL" id="CM023482">
    <property type="protein sequence ID" value="KAH6940416.1"/>
    <property type="molecule type" value="Genomic_DNA"/>
</dbReference>
<keyword evidence="2" id="KW-1185">Reference proteome</keyword>
<reference evidence="1" key="1">
    <citation type="submission" date="2020-05" db="EMBL/GenBank/DDBJ databases">
        <title>Large-scale comparative analyses of tick genomes elucidate their genetic diversity and vector capacities.</title>
        <authorList>
            <person name="Jia N."/>
            <person name="Wang J."/>
            <person name="Shi W."/>
            <person name="Du L."/>
            <person name="Sun Y."/>
            <person name="Zhan W."/>
            <person name="Jiang J."/>
            <person name="Wang Q."/>
            <person name="Zhang B."/>
            <person name="Ji P."/>
            <person name="Sakyi L.B."/>
            <person name="Cui X."/>
            <person name="Yuan T."/>
            <person name="Jiang B."/>
            <person name="Yang W."/>
            <person name="Lam T.T.-Y."/>
            <person name="Chang Q."/>
            <person name="Ding S."/>
            <person name="Wang X."/>
            <person name="Zhu J."/>
            <person name="Ruan X."/>
            <person name="Zhao L."/>
            <person name="Wei J."/>
            <person name="Que T."/>
            <person name="Du C."/>
            <person name="Cheng J."/>
            <person name="Dai P."/>
            <person name="Han X."/>
            <person name="Huang E."/>
            <person name="Gao Y."/>
            <person name="Liu J."/>
            <person name="Shao H."/>
            <person name="Ye R."/>
            <person name="Li L."/>
            <person name="Wei W."/>
            <person name="Wang X."/>
            <person name="Wang C."/>
            <person name="Yang T."/>
            <person name="Huo Q."/>
            <person name="Li W."/>
            <person name="Guo W."/>
            <person name="Chen H."/>
            <person name="Zhou L."/>
            <person name="Ni X."/>
            <person name="Tian J."/>
            <person name="Zhou Y."/>
            <person name="Sheng Y."/>
            <person name="Liu T."/>
            <person name="Pan Y."/>
            <person name="Xia L."/>
            <person name="Li J."/>
            <person name="Zhao F."/>
            <person name="Cao W."/>
        </authorList>
    </citation>
    <scope>NUCLEOTIDE SEQUENCE</scope>
    <source>
        <strain evidence="1">Hyas-2018</strain>
    </source>
</reference>
<evidence type="ECO:0000313" key="2">
    <source>
        <dbReference type="Proteomes" id="UP000821845"/>
    </source>
</evidence>
<accession>A0ACB7T2R5</accession>
<dbReference type="Proteomes" id="UP000821845">
    <property type="component" value="Chromosome 2"/>
</dbReference>
<proteinExistence type="predicted"/>
<evidence type="ECO:0000313" key="1">
    <source>
        <dbReference type="EMBL" id="KAH6940416.1"/>
    </source>
</evidence>
<gene>
    <name evidence="1" type="ORF">HPB50_027566</name>
</gene>
<comment type="caution">
    <text evidence="1">The sequence shown here is derived from an EMBL/GenBank/DDBJ whole genome shotgun (WGS) entry which is preliminary data.</text>
</comment>